<dbReference type="GO" id="GO:0000472">
    <property type="term" value="P:endonucleolytic cleavage to generate mature 5'-end of SSU-rRNA from (SSU-rRNA, 5.8S rRNA, LSU-rRNA)"/>
    <property type="evidence" value="ECO:0007669"/>
    <property type="project" value="TreeGrafter"/>
</dbReference>
<feature type="compositionally biased region" description="Low complexity" evidence="9">
    <location>
        <begin position="311"/>
        <end position="321"/>
    </location>
</feature>
<accession>A0AAJ0BYR5</accession>
<dbReference type="GO" id="GO:0034462">
    <property type="term" value="P:small-subunit processome assembly"/>
    <property type="evidence" value="ECO:0007669"/>
    <property type="project" value="TreeGrafter"/>
</dbReference>
<keyword evidence="4" id="KW-0698">rRNA processing</keyword>
<dbReference type="InterPro" id="IPR000504">
    <property type="entry name" value="RRM_dom"/>
</dbReference>
<keyword evidence="5" id="KW-0694">RNA-binding</keyword>
<dbReference type="Proteomes" id="UP001244011">
    <property type="component" value="Unassembled WGS sequence"/>
</dbReference>
<dbReference type="FunFam" id="3.30.70.330:FF:001147">
    <property type="entry name" value="Pre-rRNA-processing protein esf-2"/>
    <property type="match status" value="1"/>
</dbReference>
<evidence type="ECO:0000256" key="2">
    <source>
        <dbReference type="ARBA" id="ARBA00005819"/>
    </source>
</evidence>
<dbReference type="GO" id="GO:0003723">
    <property type="term" value="F:RNA binding"/>
    <property type="evidence" value="ECO:0007669"/>
    <property type="project" value="UniProtKB-KW"/>
</dbReference>
<feature type="compositionally biased region" description="Basic and acidic residues" evidence="9">
    <location>
        <begin position="338"/>
        <end position="349"/>
    </location>
</feature>
<feature type="compositionally biased region" description="Basic and acidic residues" evidence="9">
    <location>
        <begin position="1"/>
        <end position="11"/>
    </location>
</feature>
<dbReference type="GO" id="GO:0005730">
    <property type="term" value="C:nucleolus"/>
    <property type="evidence" value="ECO:0007669"/>
    <property type="project" value="UniProtKB-SubCell"/>
</dbReference>
<feature type="compositionally biased region" description="Basic and acidic residues" evidence="9">
    <location>
        <begin position="88"/>
        <end position="97"/>
    </location>
</feature>
<dbReference type="InterPro" id="IPR035979">
    <property type="entry name" value="RBD_domain_sf"/>
</dbReference>
<feature type="compositionally biased region" description="Acidic residues" evidence="9">
    <location>
        <begin position="45"/>
        <end position="61"/>
    </location>
</feature>
<evidence type="ECO:0000256" key="9">
    <source>
        <dbReference type="SAM" id="MobiDB-lite"/>
    </source>
</evidence>
<feature type="region of interest" description="Disordered" evidence="9">
    <location>
        <begin position="271"/>
        <end position="356"/>
    </location>
</feature>
<proteinExistence type="inferred from homology"/>
<keyword evidence="3" id="KW-0690">Ribosome biogenesis</keyword>
<dbReference type="GeneID" id="85316391"/>
<evidence type="ECO:0000256" key="1">
    <source>
        <dbReference type="ARBA" id="ARBA00004604"/>
    </source>
</evidence>
<keyword evidence="12" id="KW-1185">Reference proteome</keyword>
<dbReference type="SUPFAM" id="SSF54928">
    <property type="entry name" value="RNA-binding domain, RBD"/>
    <property type="match status" value="1"/>
</dbReference>
<dbReference type="InterPro" id="IPR012677">
    <property type="entry name" value="Nucleotide-bd_a/b_plait_sf"/>
</dbReference>
<organism evidence="11 12">
    <name type="scientific">Phialemonium atrogriseum</name>
    <dbReference type="NCBI Taxonomy" id="1093897"/>
    <lineage>
        <taxon>Eukaryota</taxon>
        <taxon>Fungi</taxon>
        <taxon>Dikarya</taxon>
        <taxon>Ascomycota</taxon>
        <taxon>Pezizomycotina</taxon>
        <taxon>Sordariomycetes</taxon>
        <taxon>Sordariomycetidae</taxon>
        <taxon>Cephalothecales</taxon>
        <taxon>Cephalothecaceae</taxon>
        <taxon>Phialemonium</taxon>
    </lineage>
</organism>
<feature type="compositionally biased region" description="Basic and acidic residues" evidence="9">
    <location>
        <begin position="300"/>
        <end position="310"/>
    </location>
</feature>
<comment type="caution">
    <text evidence="11">The sequence shown here is derived from an EMBL/GenBank/DDBJ whole genome shotgun (WGS) entry which is preliminary data.</text>
</comment>
<dbReference type="PANTHER" id="PTHR12311:SF7">
    <property type="entry name" value="ACTIVATOR OF BASAL TRANSCRIPTION 1"/>
    <property type="match status" value="1"/>
</dbReference>
<comment type="function">
    <text evidence="7">Involved in the small subunit (SSU) processome assembly and function, and in the 18S rRNA synthesis. Required for the early cleavages at sites A0, A1 and A2.</text>
</comment>
<dbReference type="CDD" id="cd12263">
    <property type="entry name" value="RRM_ABT1_like"/>
    <property type="match status" value="1"/>
</dbReference>
<sequence>MAPENRNHFLDADESEDDASQGYNSENELQKGGRSAKRRKIDEDRGSDDDSASEAEDEIPDNEAAPPAEQAGNDEDAPGESSGAGPVKKAEEEDKPKVSKAAKLPALSKPLGKKNLVVTDAAVKKSGVVYLSRIPPFLKPAKLRSLLEPYGKVNRTFLSPEGAAAHARRVRAGGNRKRLHTDGWVEFVDKRDARQACALLNARPIGGKKGSFYRDDVWSLRYLRGFKWDDLTQQIAAENAERDSRMRAEIGKTAKENREFVRNVGRAKMLDGIQSKAEAKKKRPRAEDGDGDGGGGGGGGKDDAGEKRDVAGAASGVADAASKGRDRKRSFKQIPLAKKRDGEQPEHVTRVLSKIF</sequence>
<gene>
    <name evidence="11" type="ORF">QBC33DRAFT_93962</name>
</gene>
<evidence type="ECO:0000256" key="8">
    <source>
        <dbReference type="ARBA" id="ARBA00032634"/>
    </source>
</evidence>
<protein>
    <recommendedName>
        <fullName evidence="8">18S rRNA factor 2</fullName>
    </recommendedName>
</protein>
<dbReference type="EMBL" id="MU839010">
    <property type="protein sequence ID" value="KAK1766944.1"/>
    <property type="molecule type" value="Genomic_DNA"/>
</dbReference>
<dbReference type="GO" id="GO:0000480">
    <property type="term" value="P:endonucleolytic cleavage in 5'-ETS of tricistronic rRNA transcript (SSU-rRNA, 5.8S rRNA, LSU-rRNA)"/>
    <property type="evidence" value="ECO:0007669"/>
    <property type="project" value="TreeGrafter"/>
</dbReference>
<dbReference type="PANTHER" id="PTHR12311">
    <property type="entry name" value="ACTIVATOR OF BASAL TRANSCRIPTION 1"/>
    <property type="match status" value="1"/>
</dbReference>
<comment type="subcellular location">
    <subcellularLocation>
        <location evidence="1">Nucleus</location>
        <location evidence="1">Nucleolus</location>
    </subcellularLocation>
</comment>
<keyword evidence="6" id="KW-0539">Nucleus</keyword>
<dbReference type="SMART" id="SM00360">
    <property type="entry name" value="RRM"/>
    <property type="match status" value="1"/>
</dbReference>
<evidence type="ECO:0000256" key="6">
    <source>
        <dbReference type="ARBA" id="ARBA00023242"/>
    </source>
</evidence>
<evidence type="ECO:0000256" key="5">
    <source>
        <dbReference type="ARBA" id="ARBA00022884"/>
    </source>
</evidence>
<dbReference type="AlphaFoldDB" id="A0AAJ0BYR5"/>
<feature type="region of interest" description="Disordered" evidence="9">
    <location>
        <begin position="1"/>
        <end position="101"/>
    </location>
</feature>
<evidence type="ECO:0000256" key="4">
    <source>
        <dbReference type="ARBA" id="ARBA00022552"/>
    </source>
</evidence>
<dbReference type="RefSeq" id="XP_060283157.1">
    <property type="nucleotide sequence ID" value="XM_060433204.1"/>
</dbReference>
<reference evidence="11" key="1">
    <citation type="submission" date="2023-06" db="EMBL/GenBank/DDBJ databases">
        <title>Genome-scale phylogeny and comparative genomics of the fungal order Sordariales.</title>
        <authorList>
            <consortium name="Lawrence Berkeley National Laboratory"/>
            <person name="Hensen N."/>
            <person name="Bonometti L."/>
            <person name="Westerberg I."/>
            <person name="Brannstrom I.O."/>
            <person name="Guillou S."/>
            <person name="Cros-Aarteil S."/>
            <person name="Calhoun S."/>
            <person name="Haridas S."/>
            <person name="Kuo A."/>
            <person name="Mondo S."/>
            <person name="Pangilinan J."/>
            <person name="Riley R."/>
            <person name="Labutti K."/>
            <person name="Andreopoulos B."/>
            <person name="Lipzen A."/>
            <person name="Chen C."/>
            <person name="Yanf M."/>
            <person name="Daum C."/>
            <person name="Ng V."/>
            <person name="Clum A."/>
            <person name="Steindorff A."/>
            <person name="Ohm R."/>
            <person name="Martin F."/>
            <person name="Silar P."/>
            <person name="Natvig D."/>
            <person name="Lalanne C."/>
            <person name="Gautier V."/>
            <person name="Ament-Velasquez S.L."/>
            <person name="Kruys A."/>
            <person name="Hutchinson M.I."/>
            <person name="Powell A.J."/>
            <person name="Barry K."/>
            <person name="Miller A.N."/>
            <person name="Grigoriev I.V."/>
            <person name="Debuchy R."/>
            <person name="Gladieux P."/>
            <person name="Thoren M.H."/>
            <person name="Johannesson H."/>
        </authorList>
    </citation>
    <scope>NUCLEOTIDE SEQUENCE</scope>
    <source>
        <strain evidence="11">8032-3</strain>
    </source>
</reference>
<evidence type="ECO:0000259" key="10">
    <source>
        <dbReference type="SMART" id="SM00360"/>
    </source>
</evidence>
<evidence type="ECO:0000256" key="7">
    <source>
        <dbReference type="ARBA" id="ARBA00025024"/>
    </source>
</evidence>
<feature type="domain" description="RRM" evidence="10">
    <location>
        <begin position="128"/>
        <end position="213"/>
    </location>
</feature>
<dbReference type="InterPro" id="IPR034353">
    <property type="entry name" value="ABT1/ESF2_RRM"/>
</dbReference>
<evidence type="ECO:0000313" key="12">
    <source>
        <dbReference type="Proteomes" id="UP001244011"/>
    </source>
</evidence>
<dbReference type="Gene3D" id="3.30.70.330">
    <property type="match status" value="1"/>
</dbReference>
<dbReference type="InterPro" id="IPR039119">
    <property type="entry name" value="ABT1/Esf2"/>
</dbReference>
<evidence type="ECO:0000313" key="11">
    <source>
        <dbReference type="EMBL" id="KAK1766944.1"/>
    </source>
</evidence>
<evidence type="ECO:0000256" key="3">
    <source>
        <dbReference type="ARBA" id="ARBA00022517"/>
    </source>
</evidence>
<comment type="similarity">
    <text evidence="2">Belongs to the ESF2/ABP1 family.</text>
</comment>
<name>A0AAJ0BYR5_9PEZI</name>
<dbReference type="GO" id="GO:0000447">
    <property type="term" value="P:endonucleolytic cleavage in ITS1 to separate SSU-rRNA from 5.8S rRNA and LSU-rRNA from tricistronic rRNA transcript (SSU-rRNA, 5.8S rRNA, LSU-rRNA)"/>
    <property type="evidence" value="ECO:0007669"/>
    <property type="project" value="TreeGrafter"/>
</dbReference>